<sequence length="93" mass="9931">MKFNAAFLGQLGLYMAVVDDVLAKAGDKPTIGLLLCQNKKEVVAEYALRGFKAPIGVADWTMAINNSLPEEFQSALPSVAELEAELASATDDD</sequence>
<dbReference type="PANTHER" id="PTHR30547:SF0">
    <property type="entry name" value="BLR8175 PROTEIN"/>
    <property type="match status" value="1"/>
</dbReference>
<dbReference type="PANTHER" id="PTHR30547">
    <property type="entry name" value="UNCHARACTERIZED PROTEIN YHCG-RELATED"/>
    <property type="match status" value="1"/>
</dbReference>
<gene>
    <name evidence="2" type="ORF">EV652_108414</name>
</gene>
<comment type="caution">
    <text evidence="2">The sequence shown here is derived from an EMBL/GenBank/DDBJ whole genome shotgun (WGS) entry which is preliminary data.</text>
</comment>
<dbReference type="InterPro" id="IPR053148">
    <property type="entry name" value="PD-DEXK-like_domain"/>
</dbReference>
<dbReference type="AlphaFoldDB" id="A0A4R2HBA2"/>
<protein>
    <submittedName>
        <fullName evidence="2">Uncharacterized protein DUF1016</fullName>
    </submittedName>
</protein>
<dbReference type="Proteomes" id="UP000294508">
    <property type="component" value="Unassembled WGS sequence"/>
</dbReference>
<accession>A0A4R2HBA2</accession>
<reference evidence="2 3" key="1">
    <citation type="journal article" date="2015" name="Stand. Genomic Sci.">
        <title>Genomic Encyclopedia of Bacterial and Archaeal Type Strains, Phase III: the genomes of soil and plant-associated and newly described type strains.</title>
        <authorList>
            <person name="Whitman W.B."/>
            <person name="Woyke T."/>
            <person name="Klenk H.P."/>
            <person name="Zhou Y."/>
            <person name="Lilburn T.G."/>
            <person name="Beck B.J."/>
            <person name="De Vos P."/>
            <person name="Vandamme P."/>
            <person name="Eisen J.A."/>
            <person name="Garrity G."/>
            <person name="Hugenholtz P."/>
            <person name="Kyrpides N.C."/>
        </authorList>
    </citation>
    <scope>NUCLEOTIDE SEQUENCE [LARGE SCALE GENOMIC DNA]</scope>
    <source>
        <strain evidence="2 3">VKM Ac-2572</strain>
    </source>
</reference>
<evidence type="ECO:0000313" key="3">
    <source>
        <dbReference type="Proteomes" id="UP000294508"/>
    </source>
</evidence>
<dbReference type="Pfam" id="PF06250">
    <property type="entry name" value="YhcG_C"/>
    <property type="match status" value="1"/>
</dbReference>
<organism evidence="2 3">
    <name type="scientific">Kribbella steppae</name>
    <dbReference type="NCBI Taxonomy" id="2512223"/>
    <lineage>
        <taxon>Bacteria</taxon>
        <taxon>Bacillati</taxon>
        <taxon>Actinomycetota</taxon>
        <taxon>Actinomycetes</taxon>
        <taxon>Propionibacteriales</taxon>
        <taxon>Kribbellaceae</taxon>
        <taxon>Kribbella</taxon>
    </lineage>
</organism>
<evidence type="ECO:0000259" key="1">
    <source>
        <dbReference type="Pfam" id="PF06250"/>
    </source>
</evidence>
<name>A0A4R2HBA2_9ACTN</name>
<keyword evidence="3" id="KW-1185">Reference proteome</keyword>
<proteinExistence type="predicted"/>
<feature type="domain" description="YhcG PDDEXK nuclease" evidence="1">
    <location>
        <begin position="2"/>
        <end position="77"/>
    </location>
</feature>
<dbReference type="EMBL" id="SLWN01000008">
    <property type="protein sequence ID" value="TCO24878.1"/>
    <property type="molecule type" value="Genomic_DNA"/>
</dbReference>
<evidence type="ECO:0000313" key="2">
    <source>
        <dbReference type="EMBL" id="TCO24878.1"/>
    </source>
</evidence>
<dbReference type="InterPro" id="IPR009362">
    <property type="entry name" value="YhcG_C"/>
</dbReference>